<dbReference type="AlphaFoldDB" id="A0A5C1QEU4"/>
<evidence type="ECO:0000313" key="11">
    <source>
        <dbReference type="EMBL" id="QEN06565.1"/>
    </source>
</evidence>
<evidence type="ECO:0000313" key="12">
    <source>
        <dbReference type="Proteomes" id="UP000324209"/>
    </source>
</evidence>
<comment type="pathway">
    <text evidence="4">Amino-acid biosynthesis; L-leucine biosynthesis; L-leucine from 3-methyl-2-oxobutanoate: step 4/4.</text>
</comment>
<keyword evidence="11" id="KW-0808">Transferase</keyword>
<reference evidence="11 12" key="1">
    <citation type="submission" date="2019-02" db="EMBL/GenBank/DDBJ databases">
        <title>Complete Genome Sequence and Methylome Analysis of free living Spirochaetas.</title>
        <authorList>
            <person name="Fomenkov A."/>
            <person name="Dubinina G."/>
            <person name="Leshcheva N."/>
            <person name="Mikheeva N."/>
            <person name="Grabovich M."/>
            <person name="Vincze T."/>
            <person name="Roberts R.J."/>
        </authorList>
    </citation>
    <scope>NUCLEOTIDE SEQUENCE [LARGE SCALE GENOMIC DNA]</scope>
    <source>
        <strain evidence="11 12">K2</strain>
    </source>
</reference>
<evidence type="ECO:0000256" key="4">
    <source>
        <dbReference type="ARBA" id="ARBA00005072"/>
    </source>
</evidence>
<comment type="catalytic activity">
    <reaction evidence="8">
        <text>L-valine + 2-oxoglutarate = 3-methyl-2-oxobutanoate + L-glutamate</text>
        <dbReference type="Rhea" id="RHEA:24813"/>
        <dbReference type="ChEBI" id="CHEBI:11851"/>
        <dbReference type="ChEBI" id="CHEBI:16810"/>
        <dbReference type="ChEBI" id="CHEBI:29985"/>
        <dbReference type="ChEBI" id="CHEBI:57762"/>
        <dbReference type="EC" id="2.6.1.42"/>
    </reaction>
</comment>
<evidence type="ECO:0000256" key="10">
    <source>
        <dbReference type="ARBA" id="ARBA00049229"/>
    </source>
</evidence>
<evidence type="ECO:0000256" key="6">
    <source>
        <dbReference type="ARBA" id="ARBA00013053"/>
    </source>
</evidence>
<comment type="cofactor">
    <cofactor evidence="1">
        <name>pyridoxal 5'-phosphate</name>
        <dbReference type="ChEBI" id="CHEBI:597326"/>
    </cofactor>
</comment>
<dbReference type="GO" id="GO:0004084">
    <property type="term" value="F:branched-chain-amino-acid transaminase activity"/>
    <property type="evidence" value="ECO:0007669"/>
    <property type="project" value="UniProtKB-EC"/>
</dbReference>
<dbReference type="Pfam" id="PF01063">
    <property type="entry name" value="Aminotran_4"/>
    <property type="match status" value="1"/>
</dbReference>
<protein>
    <recommendedName>
        <fullName evidence="6">branched-chain-amino-acid transaminase</fullName>
        <ecNumber evidence="6">2.6.1.42</ecNumber>
    </recommendedName>
</protein>
<evidence type="ECO:0000256" key="8">
    <source>
        <dbReference type="ARBA" id="ARBA00048212"/>
    </source>
</evidence>
<comment type="similarity">
    <text evidence="5">Belongs to the class-IV pyridoxal-phosphate-dependent aminotransferase family.</text>
</comment>
<dbReference type="GO" id="GO:0046394">
    <property type="term" value="P:carboxylic acid biosynthetic process"/>
    <property type="evidence" value="ECO:0007669"/>
    <property type="project" value="UniProtKB-ARBA"/>
</dbReference>
<evidence type="ECO:0000256" key="3">
    <source>
        <dbReference type="ARBA" id="ARBA00004931"/>
    </source>
</evidence>
<comment type="catalytic activity">
    <reaction evidence="10">
        <text>L-leucine + 2-oxoglutarate = 4-methyl-2-oxopentanoate + L-glutamate</text>
        <dbReference type="Rhea" id="RHEA:18321"/>
        <dbReference type="ChEBI" id="CHEBI:16810"/>
        <dbReference type="ChEBI" id="CHEBI:17865"/>
        <dbReference type="ChEBI" id="CHEBI:29985"/>
        <dbReference type="ChEBI" id="CHEBI:57427"/>
        <dbReference type="EC" id="2.6.1.42"/>
    </reaction>
</comment>
<sequence>MSIFYLDGDFVDSEKAVLSVNDMAVLRGYGIFDFMRTYNKRPFYLKEHIDRLVNSGQKVGLNLPCTKEALFDIVMETLERNDNEESNVRIVYTGGTSHDSVTPEGKGKLIVMVTPKHDLPSWWYTKGVKIITVDVERYIPEAKSTNYMNAVLTQQEAIKSNAVESVYVDRDGRVLEGTTTNIFLYLDNKWVTPGAGILPGITRSVIIELMNEQQAVELRDISREDIAKAKEIIITASNKEIVPVIQVDDIQIGDGQIGVHSAEIMKKFKEFTTRYGQEGHAERVKTAV</sequence>
<dbReference type="InterPro" id="IPR043131">
    <property type="entry name" value="BCAT-like_N"/>
</dbReference>
<dbReference type="InterPro" id="IPR036038">
    <property type="entry name" value="Aminotransferase-like"/>
</dbReference>
<dbReference type="InterPro" id="IPR001544">
    <property type="entry name" value="Aminotrans_IV"/>
</dbReference>
<evidence type="ECO:0000256" key="9">
    <source>
        <dbReference type="ARBA" id="ARBA00048798"/>
    </source>
</evidence>
<dbReference type="GO" id="GO:0008652">
    <property type="term" value="P:amino acid biosynthetic process"/>
    <property type="evidence" value="ECO:0007669"/>
    <property type="project" value="UniProtKB-ARBA"/>
</dbReference>
<comment type="pathway">
    <text evidence="3">Amino-acid biosynthesis; L-valine biosynthesis; L-valine from pyruvate: step 4/4.</text>
</comment>
<dbReference type="EC" id="2.6.1.42" evidence="6"/>
<gene>
    <name evidence="11" type="ORF">EXM22_00640</name>
</gene>
<dbReference type="Proteomes" id="UP000324209">
    <property type="component" value="Chromosome"/>
</dbReference>
<dbReference type="RefSeq" id="WP_149484648.1">
    <property type="nucleotide sequence ID" value="NZ_CP036150.1"/>
</dbReference>
<proteinExistence type="inferred from homology"/>
<dbReference type="InterPro" id="IPR050571">
    <property type="entry name" value="Class-IV_PLP-Dep_Aminotrnsfr"/>
</dbReference>
<dbReference type="OrthoDB" id="368215at2"/>
<keyword evidence="7" id="KW-0663">Pyridoxal phosphate</keyword>
<comment type="pathway">
    <text evidence="2">Amino-acid biosynthesis; L-isoleucine biosynthesis; L-isoleucine from 2-oxobutanoate: step 4/4.</text>
</comment>
<evidence type="ECO:0000256" key="2">
    <source>
        <dbReference type="ARBA" id="ARBA00004824"/>
    </source>
</evidence>
<evidence type="ECO:0000256" key="5">
    <source>
        <dbReference type="ARBA" id="ARBA00009320"/>
    </source>
</evidence>
<dbReference type="PANTHER" id="PTHR42743:SF11">
    <property type="entry name" value="AMINODEOXYCHORISMATE LYASE"/>
    <property type="match status" value="1"/>
</dbReference>
<organism evidence="11 12">
    <name type="scientific">Oceanispirochaeta crateris</name>
    <dbReference type="NCBI Taxonomy" id="2518645"/>
    <lineage>
        <taxon>Bacteria</taxon>
        <taxon>Pseudomonadati</taxon>
        <taxon>Spirochaetota</taxon>
        <taxon>Spirochaetia</taxon>
        <taxon>Spirochaetales</taxon>
        <taxon>Spirochaetaceae</taxon>
        <taxon>Oceanispirochaeta</taxon>
    </lineage>
</organism>
<name>A0A5C1QEU4_9SPIO</name>
<dbReference type="KEGG" id="ock:EXM22_00640"/>
<dbReference type="FunFam" id="3.20.10.10:FF:000002">
    <property type="entry name" value="D-alanine aminotransferase"/>
    <property type="match status" value="1"/>
</dbReference>
<dbReference type="Gene3D" id="3.30.470.10">
    <property type="match status" value="1"/>
</dbReference>
<keyword evidence="12" id="KW-1185">Reference proteome</keyword>
<evidence type="ECO:0000256" key="1">
    <source>
        <dbReference type="ARBA" id="ARBA00001933"/>
    </source>
</evidence>
<dbReference type="Gene3D" id="3.20.10.10">
    <property type="entry name" value="D-amino Acid Aminotransferase, subunit A, domain 2"/>
    <property type="match status" value="1"/>
</dbReference>
<keyword evidence="11" id="KW-0032">Aminotransferase</keyword>
<dbReference type="SUPFAM" id="SSF56752">
    <property type="entry name" value="D-aminoacid aminotransferase-like PLP-dependent enzymes"/>
    <property type="match status" value="1"/>
</dbReference>
<dbReference type="InterPro" id="IPR043132">
    <property type="entry name" value="BCAT-like_C"/>
</dbReference>
<dbReference type="EMBL" id="CP036150">
    <property type="protein sequence ID" value="QEN06565.1"/>
    <property type="molecule type" value="Genomic_DNA"/>
</dbReference>
<accession>A0A5C1QEU4</accession>
<evidence type="ECO:0000256" key="7">
    <source>
        <dbReference type="ARBA" id="ARBA00022898"/>
    </source>
</evidence>
<comment type="catalytic activity">
    <reaction evidence="9">
        <text>L-isoleucine + 2-oxoglutarate = (S)-3-methyl-2-oxopentanoate + L-glutamate</text>
        <dbReference type="Rhea" id="RHEA:24801"/>
        <dbReference type="ChEBI" id="CHEBI:16810"/>
        <dbReference type="ChEBI" id="CHEBI:29985"/>
        <dbReference type="ChEBI" id="CHEBI:35146"/>
        <dbReference type="ChEBI" id="CHEBI:58045"/>
        <dbReference type="EC" id="2.6.1.42"/>
    </reaction>
</comment>
<dbReference type="PANTHER" id="PTHR42743">
    <property type="entry name" value="AMINO-ACID AMINOTRANSFERASE"/>
    <property type="match status" value="1"/>
</dbReference>